<dbReference type="RefSeq" id="XP_025407933.1">
    <property type="nucleotide sequence ID" value="XM_025552148.1"/>
</dbReference>
<protein>
    <submittedName>
        <fullName evidence="3">Kinesin-related protein 4-like</fullName>
    </submittedName>
</protein>
<keyword evidence="2" id="KW-1185">Reference proteome</keyword>
<gene>
    <name evidence="3" type="primary">LOC112681835</name>
</gene>
<dbReference type="GeneID" id="112681835"/>
<dbReference type="InterPro" id="IPR021567">
    <property type="entry name" value="LEDGF_IBD"/>
</dbReference>
<reference evidence="3" key="1">
    <citation type="submission" date="2025-08" db="UniProtKB">
        <authorList>
            <consortium name="RefSeq"/>
        </authorList>
    </citation>
    <scope>IDENTIFICATION</scope>
    <source>
        <tissue evidence="3">Whole body</tissue>
    </source>
</reference>
<sequence>MNFSVSKKRKRKISGIQIEKCVKRSMIDKPLEIHSLKLNETQPNLNEKNKSKVRKSQRKLIEFDSPTKDVVLTQVENSTDSTILSQESINVEKGSHFDKSENIDKVNITSDCNSVIEQMLIVNDSNLSKRNKRVITPKRRRGKKSNVKHKKWSKESIENVPQEIECLKKNKCSVESDDILTQSLENGSMNAQNLQLNQIQPIVLVEVLNDQLLAKVTNENQSTKSDLNIGVDQNIHETSDKHAKKICKTKSITESSDALLDNSKTMKFEFKINDFNSLNNETSTSHLMHESYSSCTSKTIHFADHKKKSRCSLRSSIKMLKATKVLNTNDIETDDTMEKNCKTKDISLNPITEDILHPSTPIPSLHIKNVSKETHKLNNKNNNSLSGRKEILTDSLSSLETKFNEQELDAKKIAQMKLLQSEIDTLDYIHKLRSALSIKRFDYEMALQSLEQIRNLKINALMLIKHQIVVDTIIKVTKYVGNASEWRLSEQEAIRHSEQAAKVRYIAQTIYHKFVSLFTNGNIEQFKEIYDKRVNEFKTKTRHLDRDQIYGCTLVKP</sequence>
<dbReference type="Proteomes" id="UP000694846">
    <property type="component" value="Unplaced"/>
</dbReference>
<proteinExistence type="predicted"/>
<dbReference type="SUPFAM" id="SSF140576">
    <property type="entry name" value="HIV integrase-binding domain"/>
    <property type="match status" value="1"/>
</dbReference>
<dbReference type="Pfam" id="PF11467">
    <property type="entry name" value="LEDGF"/>
    <property type="match status" value="1"/>
</dbReference>
<dbReference type="AlphaFoldDB" id="A0A8B8FAV2"/>
<evidence type="ECO:0000313" key="2">
    <source>
        <dbReference type="Proteomes" id="UP000694846"/>
    </source>
</evidence>
<evidence type="ECO:0000259" key="1">
    <source>
        <dbReference type="Pfam" id="PF11467"/>
    </source>
</evidence>
<evidence type="ECO:0000313" key="3">
    <source>
        <dbReference type="RefSeq" id="XP_025407933.1"/>
    </source>
</evidence>
<accession>A0A8B8FAV2</accession>
<feature type="domain" description="Lens epithelium-derived growth factor integrase-binding" evidence="1">
    <location>
        <begin position="426"/>
        <end position="540"/>
    </location>
</feature>
<name>A0A8B8FAV2_9HEMI</name>
<dbReference type="InterPro" id="IPR035441">
    <property type="entry name" value="TFIIS/LEDGF_dom_sf"/>
</dbReference>
<dbReference type="InterPro" id="IPR036218">
    <property type="entry name" value="HIVI-bd_sf"/>
</dbReference>
<dbReference type="Gene3D" id="1.20.930.10">
    <property type="entry name" value="Conserved domain common to transcription factors TFIIS, elongin A, CRSP70"/>
    <property type="match status" value="1"/>
</dbReference>
<organism evidence="2 3">
    <name type="scientific">Sipha flava</name>
    <name type="common">yellow sugarcane aphid</name>
    <dbReference type="NCBI Taxonomy" id="143950"/>
    <lineage>
        <taxon>Eukaryota</taxon>
        <taxon>Metazoa</taxon>
        <taxon>Ecdysozoa</taxon>
        <taxon>Arthropoda</taxon>
        <taxon>Hexapoda</taxon>
        <taxon>Insecta</taxon>
        <taxon>Pterygota</taxon>
        <taxon>Neoptera</taxon>
        <taxon>Paraneoptera</taxon>
        <taxon>Hemiptera</taxon>
        <taxon>Sternorrhyncha</taxon>
        <taxon>Aphidomorpha</taxon>
        <taxon>Aphidoidea</taxon>
        <taxon>Aphididae</taxon>
        <taxon>Sipha</taxon>
    </lineage>
</organism>
<dbReference type="OrthoDB" id="62853at2759"/>